<dbReference type="RefSeq" id="WP_023274920.1">
    <property type="nucleotide sequence ID" value="NZ_CP097562.1"/>
</dbReference>
<evidence type="ECO:0000313" key="1">
    <source>
        <dbReference type="EMBL" id="USF23547.1"/>
    </source>
</evidence>
<dbReference type="EMBL" id="CP097562">
    <property type="protein sequence ID" value="USF23547.1"/>
    <property type="molecule type" value="Genomic_DNA"/>
</dbReference>
<sequence length="464" mass="54734">MGHQNNQITIKDILSKHDNMYDVLLSMQLNLFPLSSLDLVDVDNEKQYGSYYAFSIPIPAELVKEAVLTAKQSDSHLSRLVLKYPYIQLIVEYWILNKIYSICQSNPKLIGASEFIKDYKSFNKYLSYHYLPYEEYTKNPDIESDFGYTATFESMASILQQLDGKKYKTISYKKESGYDDYSKEIIYNIADFEFAVDDAFRNTDFTLYDFIYDLFYNGVCKTLRASFKNGIINKYIPLYKLPKNTFTYKELKFNQLYGSETELELFPNIDRNIVRLECTTPKLLSDKSIIVKSADNEYNKKYKEQSYNFQNDYYNPKLGPGYDELWEVCGRSIEQAKANKHGERDLYTKWFFTPIEEPAPPMRKYPERITDDKGNIIKEIYEYTYKETEEILGTRFYFTHNFHVKTPCMYRNRMMKGYEWDRMSPIDDVLYTTNENILISSLYYKYMGLQLITAAFISTYTGGA</sequence>
<proteinExistence type="predicted"/>
<name>V2QHC9_9BACT</name>
<protein>
    <submittedName>
        <fullName evidence="1">Uncharacterized protein</fullName>
    </submittedName>
</protein>
<dbReference type="KEGG" id="msch:N508_000611"/>
<reference evidence="1" key="1">
    <citation type="journal article" date="2014" name="Genome Announc.">
        <title>Draft genome sequences of the altered schaedler flora, a defined bacterial community from gnotobiotic mice.</title>
        <authorList>
            <person name="Wannemuehler M.J."/>
            <person name="Overstreet A.M."/>
            <person name="Ward D.V."/>
            <person name="Phillips G.J."/>
        </authorList>
    </citation>
    <scope>NUCLEOTIDE SEQUENCE</scope>
    <source>
        <strain evidence="1">ASF457</strain>
    </source>
</reference>
<evidence type="ECO:0000313" key="2">
    <source>
        <dbReference type="Proteomes" id="UP000017429"/>
    </source>
</evidence>
<accession>V2QHC9</accession>
<keyword evidence="2" id="KW-1185">Reference proteome</keyword>
<gene>
    <name evidence="1" type="ORF">N508_000611</name>
</gene>
<dbReference type="AlphaFoldDB" id="V2QHC9"/>
<organism evidence="1 2">
    <name type="scientific">Mucispirillum schaedleri ASF457</name>
    <dbReference type="NCBI Taxonomy" id="1379858"/>
    <lineage>
        <taxon>Bacteria</taxon>
        <taxon>Pseudomonadati</taxon>
        <taxon>Deferribacterota</taxon>
        <taxon>Deferribacteres</taxon>
        <taxon>Deferribacterales</taxon>
        <taxon>Mucispirillaceae</taxon>
        <taxon>Mucispirillum</taxon>
    </lineage>
</organism>
<reference evidence="1" key="2">
    <citation type="submission" date="2022-05" db="EMBL/GenBank/DDBJ databases">
        <authorList>
            <person name="Proctor A.L."/>
            <person name="Phillips G.J."/>
            <person name="Wannemuehler M.J."/>
        </authorList>
    </citation>
    <scope>NUCLEOTIDE SEQUENCE</scope>
    <source>
        <strain evidence="1">ASF457</strain>
    </source>
</reference>
<dbReference type="Proteomes" id="UP000017429">
    <property type="component" value="Chromosome"/>
</dbReference>
<reference evidence="1" key="3">
    <citation type="submission" date="2022-06" db="EMBL/GenBank/DDBJ databases">
        <title>Resources to Facilitate Use of the Altered Schaedler Flora (ASF) Mouse Model to Study Microbiome Function.</title>
        <authorList>
            <person name="Proctor A."/>
            <person name="Parvinroo S."/>
            <person name="Richie T."/>
            <person name="Jia X."/>
            <person name="Lee S.T.M."/>
            <person name="Karp P.D."/>
            <person name="Paley S."/>
            <person name="Kostic A.D."/>
            <person name="Pierre J.F."/>
            <person name="Wannemuehler M.J."/>
            <person name="Phillips G.J."/>
        </authorList>
    </citation>
    <scope>NUCLEOTIDE SEQUENCE</scope>
    <source>
        <strain evidence="1">ASF457</strain>
    </source>
</reference>